<organism evidence="1 2">
    <name type="scientific">Caulobacter rhizosphaerae</name>
    <dbReference type="NCBI Taxonomy" id="2010972"/>
    <lineage>
        <taxon>Bacteria</taxon>
        <taxon>Pseudomonadati</taxon>
        <taxon>Pseudomonadota</taxon>
        <taxon>Alphaproteobacteria</taxon>
        <taxon>Caulobacterales</taxon>
        <taxon>Caulobacteraceae</taxon>
        <taxon>Caulobacter</taxon>
    </lineage>
</organism>
<gene>
    <name evidence="1" type="ORF">J2800_003306</name>
</gene>
<comment type="caution">
    <text evidence="1">The sequence shown here is derived from an EMBL/GenBank/DDBJ whole genome shotgun (WGS) entry which is preliminary data.</text>
</comment>
<dbReference type="RefSeq" id="WP_163232255.1">
    <property type="nucleotide sequence ID" value="NZ_BMLD01000001.1"/>
</dbReference>
<name>A0ABU1N263_9CAUL</name>
<dbReference type="InterPro" id="IPR029058">
    <property type="entry name" value="AB_hydrolase_fold"/>
</dbReference>
<reference evidence="1 2" key="1">
    <citation type="submission" date="2023-07" db="EMBL/GenBank/DDBJ databases">
        <title>Sorghum-associated microbial communities from plants grown in Nebraska, USA.</title>
        <authorList>
            <person name="Schachtman D."/>
        </authorList>
    </citation>
    <scope>NUCLEOTIDE SEQUENCE [LARGE SCALE GENOMIC DNA]</scope>
    <source>
        <strain evidence="1 2">DS2154</strain>
    </source>
</reference>
<dbReference type="Gene3D" id="3.40.50.1820">
    <property type="entry name" value="alpha/beta hydrolase"/>
    <property type="match status" value="1"/>
</dbReference>
<evidence type="ECO:0000313" key="1">
    <source>
        <dbReference type="EMBL" id="MDR6532548.1"/>
    </source>
</evidence>
<accession>A0ABU1N263</accession>
<protein>
    <submittedName>
        <fullName evidence="1">Type VI secretion system secreted protein VgrG</fullName>
    </submittedName>
</protein>
<dbReference type="EMBL" id="JAVDRL010000009">
    <property type="protein sequence ID" value="MDR6532548.1"/>
    <property type="molecule type" value="Genomic_DNA"/>
</dbReference>
<dbReference type="Proteomes" id="UP001262754">
    <property type="component" value="Unassembled WGS sequence"/>
</dbReference>
<evidence type="ECO:0000313" key="2">
    <source>
        <dbReference type="Proteomes" id="UP001262754"/>
    </source>
</evidence>
<proteinExistence type="predicted"/>
<dbReference type="Pfam" id="PF26363">
    <property type="entry name" value="Phospholipase-like"/>
    <property type="match status" value="1"/>
</dbReference>
<sequence length="313" mass="31488">MRIESGSTTAIGAARESQVAATSVDASVAADWAAPTARAPVSVAPAARVQAADATVAASAGGQAEELARAKVHLALADDVYNDTPNPPAGWHVAGEDDLARLGLDATDLEEPGSSFRARVYANADGGYVVAFRGSATAEDWRNNFQQGLGLDSGHYDKALVIGERLRTAGEDVTLTGHSLGGGLASAAAVASGLEADTFNAAGLSDDTLVAARANGAAAPHVDAYYLDGDPLSRVQDGGDRWIGAGLGGLFGGLGGGILGALLADAPAAYGDRHQLRPVGPEGQSGGDASLGDLHGRAWLISSLDAAYRAAVH</sequence>
<keyword evidence="2" id="KW-1185">Reference proteome</keyword>
<dbReference type="SUPFAM" id="SSF53474">
    <property type="entry name" value="alpha/beta-Hydrolases"/>
    <property type="match status" value="1"/>
</dbReference>